<dbReference type="EMBL" id="JBHTBL010000004">
    <property type="protein sequence ID" value="MFC7324137.1"/>
    <property type="molecule type" value="Genomic_DNA"/>
</dbReference>
<dbReference type="InterPro" id="IPR011989">
    <property type="entry name" value="ARM-like"/>
</dbReference>
<name>A0ABD6AJE8_9EURY</name>
<dbReference type="InterPro" id="IPR016024">
    <property type="entry name" value="ARM-type_fold"/>
</dbReference>
<dbReference type="SUPFAM" id="SSF48371">
    <property type="entry name" value="ARM repeat"/>
    <property type="match status" value="1"/>
</dbReference>
<gene>
    <name evidence="1" type="ORF">ACFQMF_06025</name>
</gene>
<evidence type="ECO:0000313" key="1">
    <source>
        <dbReference type="EMBL" id="MFC7324137.1"/>
    </source>
</evidence>
<dbReference type="Proteomes" id="UP001596545">
    <property type="component" value="Unassembled WGS sequence"/>
</dbReference>
<organism evidence="1 2">
    <name type="scientific">Halorubrum rutilum</name>
    <dbReference type="NCBI Taxonomy" id="1364933"/>
    <lineage>
        <taxon>Archaea</taxon>
        <taxon>Methanobacteriati</taxon>
        <taxon>Methanobacteriota</taxon>
        <taxon>Stenosarchaea group</taxon>
        <taxon>Halobacteria</taxon>
        <taxon>Halobacteriales</taxon>
        <taxon>Haloferacaceae</taxon>
        <taxon>Halorubrum</taxon>
    </lineage>
</organism>
<proteinExistence type="predicted"/>
<evidence type="ECO:0008006" key="3">
    <source>
        <dbReference type="Google" id="ProtNLM"/>
    </source>
</evidence>
<comment type="caution">
    <text evidence="1">The sequence shown here is derived from an EMBL/GenBank/DDBJ whole genome shotgun (WGS) entry which is preliminary data.</text>
</comment>
<evidence type="ECO:0000313" key="2">
    <source>
        <dbReference type="Proteomes" id="UP001596545"/>
    </source>
</evidence>
<accession>A0ABD6AJE8</accession>
<sequence>MTLDPDAVADDFATGDTAETNRIIDAIDDLETSERYRLYDDLLDACQPVFADAEDGYVRQSVVRALREAYPGVERTPGGVDELNVEDASRTDVAAQRGRHVTFLLDALDDPDGRVRVTAADAFDLLAVGLGMAGLADERDRIAADLKSLAANQPEEKRKHTEQAREALEQLGVAGMLADALSEGNDEGVDDASVDG</sequence>
<protein>
    <recommendedName>
        <fullName evidence="3">HEAT repeat domain-containing protein</fullName>
    </recommendedName>
</protein>
<dbReference type="RefSeq" id="WP_256408461.1">
    <property type="nucleotide sequence ID" value="NZ_JANHDN010000003.1"/>
</dbReference>
<keyword evidence="2" id="KW-1185">Reference proteome</keyword>
<dbReference type="AlphaFoldDB" id="A0ABD6AJE8"/>
<reference evidence="1 2" key="1">
    <citation type="journal article" date="2019" name="Int. J. Syst. Evol. Microbiol.">
        <title>The Global Catalogue of Microorganisms (GCM) 10K type strain sequencing project: providing services to taxonomists for standard genome sequencing and annotation.</title>
        <authorList>
            <consortium name="The Broad Institute Genomics Platform"/>
            <consortium name="The Broad Institute Genome Sequencing Center for Infectious Disease"/>
            <person name="Wu L."/>
            <person name="Ma J."/>
        </authorList>
    </citation>
    <scope>NUCLEOTIDE SEQUENCE [LARGE SCALE GENOMIC DNA]</scope>
    <source>
        <strain evidence="1 2">CGMCC 1.12554</strain>
    </source>
</reference>
<dbReference type="Gene3D" id="1.25.10.10">
    <property type="entry name" value="Leucine-rich Repeat Variant"/>
    <property type="match status" value="1"/>
</dbReference>